<dbReference type="EMBL" id="BAABAB010000026">
    <property type="protein sequence ID" value="GAA3630184.1"/>
    <property type="molecule type" value="Genomic_DNA"/>
</dbReference>
<dbReference type="PANTHER" id="PTHR38011">
    <property type="entry name" value="DIHYDROFOLATE REDUCTASE FAMILY PROTEIN (AFU_ORTHOLOGUE AFUA_8G06820)"/>
    <property type="match status" value="1"/>
</dbReference>
<evidence type="ECO:0000313" key="5">
    <source>
        <dbReference type="EMBL" id="GAA3630184.1"/>
    </source>
</evidence>
<keyword evidence="6" id="KW-1185">Reference proteome</keyword>
<evidence type="ECO:0000313" key="6">
    <source>
        <dbReference type="Proteomes" id="UP001501490"/>
    </source>
</evidence>
<proteinExistence type="predicted"/>
<dbReference type="InterPro" id="IPR002734">
    <property type="entry name" value="RibDG_C"/>
</dbReference>
<dbReference type="PANTHER" id="PTHR38011:SF7">
    <property type="entry name" value="2,5-DIAMINO-6-RIBOSYLAMINO-4(3H)-PYRIMIDINONE 5'-PHOSPHATE REDUCTASE"/>
    <property type="match status" value="1"/>
</dbReference>
<dbReference type="Pfam" id="PF01872">
    <property type="entry name" value="RibD_C"/>
    <property type="match status" value="1"/>
</dbReference>
<keyword evidence="3" id="KW-0560">Oxidoreductase</keyword>
<sequence length="255" mass="26984">MQLLFSRSAAAPGPISADALATIYRHEPADEEGRIRLRTNFVSTLDGSISGADGRSGSINTPSDHYVFALHRALSDAILVGAGTVRAEGYRAVDLADWQRDLRAAEGLSAYPTLNIVSASGRVDPAVATPAAGPGGPVCLITTERADGPLDELRDAGVDVVRLPGESVSLPAVANLLAERGQSRVLCEGGPQLHRDLLAADLVDEVSLTISPMMVAGDGRRSTRGPALPDPRHFGLHQALHAEDETLFLLYRRRA</sequence>
<dbReference type="SUPFAM" id="SSF53597">
    <property type="entry name" value="Dihydrofolate reductase-like"/>
    <property type="match status" value="1"/>
</dbReference>
<evidence type="ECO:0000256" key="3">
    <source>
        <dbReference type="ARBA" id="ARBA00023002"/>
    </source>
</evidence>
<dbReference type="InterPro" id="IPR050765">
    <property type="entry name" value="Riboflavin_Biosynth_HTPR"/>
</dbReference>
<gene>
    <name evidence="5" type="ORF">GCM10022236_35760</name>
</gene>
<dbReference type="Proteomes" id="UP001501490">
    <property type="component" value="Unassembled WGS sequence"/>
</dbReference>
<comment type="pathway">
    <text evidence="1">Cofactor biosynthesis; riboflavin biosynthesis.</text>
</comment>
<evidence type="ECO:0000256" key="2">
    <source>
        <dbReference type="ARBA" id="ARBA00022857"/>
    </source>
</evidence>
<reference evidence="6" key="1">
    <citation type="journal article" date="2019" name="Int. J. Syst. Evol. Microbiol.">
        <title>The Global Catalogue of Microorganisms (GCM) 10K type strain sequencing project: providing services to taxonomists for standard genome sequencing and annotation.</title>
        <authorList>
            <consortium name="The Broad Institute Genomics Platform"/>
            <consortium name="The Broad Institute Genome Sequencing Center for Infectious Disease"/>
            <person name="Wu L."/>
            <person name="Ma J."/>
        </authorList>
    </citation>
    <scope>NUCLEOTIDE SEQUENCE [LARGE SCALE GENOMIC DNA]</scope>
    <source>
        <strain evidence="6">JCM 16929</strain>
    </source>
</reference>
<feature type="domain" description="Bacterial bifunctional deaminase-reductase C-terminal" evidence="4">
    <location>
        <begin position="38"/>
        <end position="229"/>
    </location>
</feature>
<dbReference type="InterPro" id="IPR024072">
    <property type="entry name" value="DHFR-like_dom_sf"/>
</dbReference>
<keyword evidence="2" id="KW-0521">NADP</keyword>
<organism evidence="5 6">
    <name type="scientific">Microlunatus ginsengisoli</name>
    <dbReference type="NCBI Taxonomy" id="363863"/>
    <lineage>
        <taxon>Bacteria</taxon>
        <taxon>Bacillati</taxon>
        <taxon>Actinomycetota</taxon>
        <taxon>Actinomycetes</taxon>
        <taxon>Propionibacteriales</taxon>
        <taxon>Propionibacteriaceae</taxon>
        <taxon>Microlunatus</taxon>
    </lineage>
</organism>
<comment type="caution">
    <text evidence="5">The sequence shown here is derived from an EMBL/GenBank/DDBJ whole genome shotgun (WGS) entry which is preliminary data.</text>
</comment>
<accession>A0ABP7AE39</accession>
<dbReference type="Gene3D" id="3.40.430.10">
    <property type="entry name" value="Dihydrofolate Reductase, subunit A"/>
    <property type="match status" value="1"/>
</dbReference>
<evidence type="ECO:0000259" key="4">
    <source>
        <dbReference type="Pfam" id="PF01872"/>
    </source>
</evidence>
<dbReference type="RefSeq" id="WP_344807067.1">
    <property type="nucleotide sequence ID" value="NZ_BAABAB010000026.1"/>
</dbReference>
<name>A0ABP7AE39_9ACTN</name>
<protein>
    <submittedName>
        <fullName evidence="5">Pyrimidine reductase family protein</fullName>
    </submittedName>
</protein>
<evidence type="ECO:0000256" key="1">
    <source>
        <dbReference type="ARBA" id="ARBA00005104"/>
    </source>
</evidence>